<keyword evidence="2" id="KW-1185">Reference proteome</keyword>
<dbReference type="EMBL" id="MPDH01000022">
    <property type="protein sequence ID" value="PNP88471.1"/>
    <property type="molecule type" value="Genomic_DNA"/>
</dbReference>
<proteinExistence type="predicted"/>
<organism evidence="1 2">
    <name type="scientific">Listeria newyorkensis</name>
    <dbReference type="NCBI Taxonomy" id="1497681"/>
    <lineage>
        <taxon>Bacteria</taxon>
        <taxon>Bacillati</taxon>
        <taxon>Bacillota</taxon>
        <taxon>Bacilli</taxon>
        <taxon>Bacillales</taxon>
        <taxon>Listeriaceae</taxon>
        <taxon>Listeria</taxon>
    </lineage>
</organism>
<dbReference type="Proteomes" id="UP000236500">
    <property type="component" value="Unassembled WGS sequence"/>
</dbReference>
<reference evidence="1 2" key="1">
    <citation type="submission" date="2016-11" db="EMBL/GenBank/DDBJ databases">
        <title>Whole Genome Sequence of Listeria newyorkensis.</title>
        <authorList>
            <person name="Frink S."/>
            <person name="Morales C."/>
            <person name="Kiang D."/>
        </authorList>
    </citation>
    <scope>NUCLEOTIDE SEQUENCE [LARGE SCALE GENOMIC DNA]</scope>
    <source>
        <strain evidence="1 2">F1604011-044</strain>
    </source>
</reference>
<evidence type="ECO:0000313" key="1">
    <source>
        <dbReference type="EMBL" id="PNP88471.1"/>
    </source>
</evidence>
<sequence>MLTILNENYKKQGTEEEIEGLTVLLDGTIKQVFDKIRVEKNYKDNNEVLRDIIFAGVNSIIETKK</sequence>
<protein>
    <submittedName>
        <fullName evidence="1">Uncharacterized protein</fullName>
    </submittedName>
</protein>
<evidence type="ECO:0000313" key="2">
    <source>
        <dbReference type="Proteomes" id="UP000236500"/>
    </source>
</evidence>
<comment type="caution">
    <text evidence="1">The sequence shown here is derived from an EMBL/GenBank/DDBJ whole genome shotgun (WGS) entry which is preliminary data.</text>
</comment>
<gene>
    <name evidence="1" type="ORF">BMT55_14710</name>
</gene>
<accession>A0ABX4XJH8</accession>
<name>A0ABX4XJH8_9LIST</name>